<evidence type="ECO:0000313" key="3">
    <source>
        <dbReference type="Proteomes" id="UP000187406"/>
    </source>
</evidence>
<organism evidence="2 3">
    <name type="scientific">Cephalotus follicularis</name>
    <name type="common">Albany pitcher plant</name>
    <dbReference type="NCBI Taxonomy" id="3775"/>
    <lineage>
        <taxon>Eukaryota</taxon>
        <taxon>Viridiplantae</taxon>
        <taxon>Streptophyta</taxon>
        <taxon>Embryophyta</taxon>
        <taxon>Tracheophyta</taxon>
        <taxon>Spermatophyta</taxon>
        <taxon>Magnoliopsida</taxon>
        <taxon>eudicotyledons</taxon>
        <taxon>Gunneridae</taxon>
        <taxon>Pentapetalae</taxon>
        <taxon>rosids</taxon>
        <taxon>fabids</taxon>
        <taxon>Oxalidales</taxon>
        <taxon>Cephalotaceae</taxon>
        <taxon>Cephalotus</taxon>
    </lineage>
</organism>
<dbReference type="PANTHER" id="PTHR33067">
    <property type="entry name" value="RNA-DIRECTED DNA POLYMERASE-RELATED"/>
    <property type="match status" value="1"/>
</dbReference>
<evidence type="ECO:0000313" key="2">
    <source>
        <dbReference type="EMBL" id="GAV70169.1"/>
    </source>
</evidence>
<dbReference type="PANTHER" id="PTHR33067:SF32">
    <property type="entry name" value="ASPARTIC PEPTIDASE DDI1-TYPE DOMAIN-CONTAINING PROTEIN"/>
    <property type="match status" value="1"/>
</dbReference>
<dbReference type="Proteomes" id="UP000187406">
    <property type="component" value="Unassembled WGS sequence"/>
</dbReference>
<dbReference type="AlphaFoldDB" id="A0A1Q3BQK2"/>
<sequence>MVDASCGGTFMHKSEDEAWQLFESLSENSLHHLPSRVESSATGTQKKGGIYEVRQFETIKAKVDILSQKLDKLLMIGTLPMQSTQTSSAQEACALCASPTHYMSDCPLAGNRKTQVNVPTPDLIHDTSPEERVSSENGEKEPSTSKESEHKGKEKDITHVSPKTPFPECFRSSSLITPFGKKVGRMEEMMELFKQVQINLPLLDAIQQVPAYAKFLKYLCTTKRKMKTHISKTVHLTEQVSALSNKLPPKLKDPELLISCKIGNLQIERALLDLGAIVNILPSSVYDHFGFGELKPTEVTLQLADRSLKVPKKFIEDVLVKVDELYFPVDFLVLDMETPSNGKPRSIILGRPFLATANACINCRSGAMDISFGNKKLRLNIFNAALGPQGEEDCFAIDIIDEVVSEFAPETLVNNSLQQYLSIFGDSCDTDTVEINALLDFPISSNLPPWTYKFEPLPPLVKSPMLNSI</sequence>
<proteinExistence type="predicted"/>
<accession>A0A1Q3BQK2</accession>
<comment type="caution">
    <text evidence="2">The sequence shown here is derived from an EMBL/GenBank/DDBJ whole genome shotgun (WGS) entry which is preliminary data.</text>
</comment>
<dbReference type="CDD" id="cd00303">
    <property type="entry name" value="retropepsin_like"/>
    <property type="match status" value="1"/>
</dbReference>
<reference evidence="3" key="1">
    <citation type="submission" date="2016-04" db="EMBL/GenBank/DDBJ databases">
        <title>Cephalotus genome sequencing.</title>
        <authorList>
            <person name="Fukushima K."/>
            <person name="Hasebe M."/>
            <person name="Fang X."/>
        </authorList>
    </citation>
    <scope>NUCLEOTIDE SEQUENCE [LARGE SCALE GENOMIC DNA]</scope>
    <source>
        <strain evidence="3">cv. St1</strain>
    </source>
</reference>
<name>A0A1Q3BQK2_CEPFO</name>
<dbReference type="Gene3D" id="2.40.70.10">
    <property type="entry name" value="Acid Proteases"/>
    <property type="match status" value="1"/>
</dbReference>
<dbReference type="InParanoid" id="A0A1Q3BQK2"/>
<dbReference type="EMBL" id="BDDD01000789">
    <property type="protein sequence ID" value="GAV70169.1"/>
    <property type="molecule type" value="Genomic_DNA"/>
</dbReference>
<dbReference type="SUPFAM" id="SSF50630">
    <property type="entry name" value="Acid proteases"/>
    <property type="match status" value="1"/>
</dbReference>
<feature type="region of interest" description="Disordered" evidence="1">
    <location>
        <begin position="113"/>
        <end position="163"/>
    </location>
</feature>
<protein>
    <submittedName>
        <fullName evidence="2">Uncharacterized protein</fullName>
    </submittedName>
</protein>
<keyword evidence="3" id="KW-1185">Reference proteome</keyword>
<dbReference type="OrthoDB" id="778454at2759"/>
<feature type="compositionally biased region" description="Basic and acidic residues" evidence="1">
    <location>
        <begin position="123"/>
        <end position="158"/>
    </location>
</feature>
<dbReference type="InterPro" id="IPR021109">
    <property type="entry name" value="Peptidase_aspartic_dom_sf"/>
</dbReference>
<evidence type="ECO:0000256" key="1">
    <source>
        <dbReference type="SAM" id="MobiDB-lite"/>
    </source>
</evidence>
<gene>
    <name evidence="2" type="ORF">CFOL_v3_13667</name>
</gene>